<protein>
    <recommendedName>
        <fullName evidence="1">VWA-like domain-containing protein</fullName>
    </recommendedName>
</protein>
<feature type="domain" description="VWA-like" evidence="1">
    <location>
        <begin position="279"/>
        <end position="419"/>
    </location>
</feature>
<reference evidence="2" key="1">
    <citation type="submission" date="2019-11" db="EMBL/GenBank/DDBJ databases">
        <authorList>
            <person name="Feng L."/>
        </authorList>
    </citation>
    <scope>NUCLEOTIDE SEQUENCE</scope>
    <source>
        <strain evidence="2">BhanseniiLFYP23</strain>
    </source>
</reference>
<evidence type="ECO:0000313" key="2">
    <source>
        <dbReference type="EMBL" id="VYT30345.1"/>
    </source>
</evidence>
<dbReference type="Pfam" id="PF09967">
    <property type="entry name" value="DUF2201"/>
    <property type="match status" value="1"/>
</dbReference>
<dbReference type="Gene3D" id="3.40.50.410">
    <property type="entry name" value="von Willebrand factor, type A domain"/>
    <property type="match status" value="1"/>
</dbReference>
<evidence type="ECO:0000259" key="1">
    <source>
        <dbReference type="Pfam" id="PF09967"/>
    </source>
</evidence>
<accession>A0A6N2VIH8</accession>
<dbReference type="PANTHER" id="PTHR38730">
    <property type="entry name" value="SLL7028 PROTEIN"/>
    <property type="match status" value="1"/>
</dbReference>
<dbReference type="PANTHER" id="PTHR38730:SF1">
    <property type="entry name" value="SLL7028 PROTEIN"/>
    <property type="match status" value="1"/>
</dbReference>
<dbReference type="SUPFAM" id="SSF53300">
    <property type="entry name" value="vWA-like"/>
    <property type="match status" value="1"/>
</dbReference>
<dbReference type="InterPro" id="IPR018698">
    <property type="entry name" value="VWA-like_dom"/>
</dbReference>
<name>A0A6N2VIH8_BLAHA</name>
<organism evidence="2">
    <name type="scientific">Blautia hansenii</name>
    <name type="common">Ruminococcus hansenii</name>
    <dbReference type="NCBI Taxonomy" id="1322"/>
    <lineage>
        <taxon>Bacteria</taxon>
        <taxon>Bacillati</taxon>
        <taxon>Bacillota</taxon>
        <taxon>Clostridia</taxon>
        <taxon>Lachnospirales</taxon>
        <taxon>Lachnospiraceae</taxon>
        <taxon>Blautia</taxon>
    </lineage>
</organism>
<dbReference type="RefSeq" id="WP_004222265.1">
    <property type="nucleotide sequence ID" value="NZ_CACRSY010000016.1"/>
</dbReference>
<dbReference type="EMBL" id="CACRSY010000016">
    <property type="protein sequence ID" value="VYT30345.1"/>
    <property type="molecule type" value="Genomic_DNA"/>
</dbReference>
<dbReference type="AlphaFoldDB" id="A0A6N2VIH8"/>
<proteinExistence type="predicted"/>
<dbReference type="InterPro" id="IPR036465">
    <property type="entry name" value="vWFA_dom_sf"/>
</dbReference>
<dbReference type="CDD" id="cd00198">
    <property type="entry name" value="vWFA"/>
    <property type="match status" value="1"/>
</dbReference>
<sequence length="422" mass="50054">MEAKEEYLWEEVKELALTKFCCESPRLYRIFQMVFTGFQRNTLTGTDGETFFYEPKLFLNLYMEKGAQGINRFFLHTLFHLLYRQVRENTESSPFWHLACDMVTEYTIDALGQEELTGKMSKAAQEFCSQIWENGEGLSAEAVEERLERKKFSPSELEFWQKCFEQDNHTLWKEVKEEQTEKLLDWALSLKASGEDGSGNGFGKRGTQRGYKQEWYELQEERKRNYNKFLRRFTVEREELQLDMEAFDYIPYLYGLSHYGNLPFLEPLEYTEAKKLEELVIAIDTSASCKRPTVQRFLQETYAVLGQQENFFKKLRVHIIQCDCYVQEDVKVTCEKEWKEYLKHIKIQGGGGTDFRPVFQYVNKMIVDRTLKNLKALLYFTDGDGIYPREKPDYETVFLLTKEPPKEANVPNWAKLFYMDER</sequence>
<gene>
    <name evidence="2" type="ORF">BHLFYP23_01140</name>
</gene>